<dbReference type="EMBL" id="KL198104">
    <property type="protein sequence ID" value="KDQ07592.1"/>
    <property type="molecule type" value="Genomic_DNA"/>
</dbReference>
<keyword evidence="3" id="KW-1185">Reference proteome</keyword>
<dbReference type="GO" id="GO:0005524">
    <property type="term" value="F:ATP binding"/>
    <property type="evidence" value="ECO:0007669"/>
    <property type="project" value="InterPro"/>
</dbReference>
<dbReference type="OrthoDB" id="4062651at2759"/>
<sequence>MELEPTSRERNLTRLTQLYLDTKLFPWSPEIQGYEIQKGESMSGRGGFGECYKGTFLKNQEVAMKCLQVRLKPGSNTNTSLEERFEREVYVWRKLQHLNILPLIGTCTLDSVTYMVSPWMTNGNAFDYVRNNPGADRPLLLAQAADGLRFLHDFKPTIVHGDIRGPNVLISASGEARIADFGLSHVTEEAGRFSYSASWKLAGHWAWMAPELLGEDPPPRSTETDVFSFGRMIVELTTGEQPFFYLPNAASVLLAVITGKTPKKPEPGSVAYELGNDIWALAEECYHMEPKSRPQMSTVASRIWAIRSSRRTASVTR</sequence>
<organism evidence="2 3">
    <name type="scientific">Botryobasidium botryosum (strain FD-172 SS1)</name>
    <dbReference type="NCBI Taxonomy" id="930990"/>
    <lineage>
        <taxon>Eukaryota</taxon>
        <taxon>Fungi</taxon>
        <taxon>Dikarya</taxon>
        <taxon>Basidiomycota</taxon>
        <taxon>Agaricomycotina</taxon>
        <taxon>Agaricomycetes</taxon>
        <taxon>Cantharellales</taxon>
        <taxon>Botryobasidiaceae</taxon>
        <taxon>Botryobasidium</taxon>
    </lineage>
</organism>
<dbReference type="Proteomes" id="UP000027195">
    <property type="component" value="Unassembled WGS sequence"/>
</dbReference>
<dbReference type="InterPro" id="IPR051681">
    <property type="entry name" value="Ser/Thr_Kinases-Pseudokinases"/>
</dbReference>
<accession>A0A067M6T4</accession>
<dbReference type="PANTHER" id="PTHR44329:SF214">
    <property type="entry name" value="PROTEIN KINASE DOMAIN-CONTAINING PROTEIN"/>
    <property type="match status" value="1"/>
</dbReference>
<dbReference type="AlphaFoldDB" id="A0A067M6T4"/>
<dbReference type="InParanoid" id="A0A067M6T4"/>
<dbReference type="PROSITE" id="PS50011">
    <property type="entry name" value="PROTEIN_KINASE_DOM"/>
    <property type="match status" value="1"/>
</dbReference>
<proteinExistence type="predicted"/>
<dbReference type="SUPFAM" id="SSF56112">
    <property type="entry name" value="Protein kinase-like (PK-like)"/>
    <property type="match status" value="1"/>
</dbReference>
<dbReference type="HOGENOM" id="CLU_000288_7_18_1"/>
<dbReference type="PANTHER" id="PTHR44329">
    <property type="entry name" value="SERINE/THREONINE-PROTEIN KINASE TNNI3K-RELATED"/>
    <property type="match status" value="1"/>
</dbReference>
<dbReference type="Pfam" id="PF07714">
    <property type="entry name" value="PK_Tyr_Ser-Thr"/>
    <property type="match status" value="1"/>
</dbReference>
<dbReference type="InterPro" id="IPR001245">
    <property type="entry name" value="Ser-Thr/Tyr_kinase_cat_dom"/>
</dbReference>
<dbReference type="InterPro" id="IPR000719">
    <property type="entry name" value="Prot_kinase_dom"/>
</dbReference>
<evidence type="ECO:0000259" key="1">
    <source>
        <dbReference type="PROSITE" id="PS50011"/>
    </source>
</evidence>
<dbReference type="InterPro" id="IPR011009">
    <property type="entry name" value="Kinase-like_dom_sf"/>
</dbReference>
<dbReference type="STRING" id="930990.A0A067M6T4"/>
<protein>
    <recommendedName>
        <fullName evidence="1">Protein kinase domain-containing protein</fullName>
    </recommendedName>
</protein>
<name>A0A067M6T4_BOTB1</name>
<evidence type="ECO:0000313" key="2">
    <source>
        <dbReference type="EMBL" id="KDQ07592.1"/>
    </source>
</evidence>
<feature type="domain" description="Protein kinase" evidence="1">
    <location>
        <begin position="37"/>
        <end position="305"/>
    </location>
</feature>
<gene>
    <name evidence="2" type="ORF">BOTBODRAFT_119822</name>
</gene>
<evidence type="ECO:0000313" key="3">
    <source>
        <dbReference type="Proteomes" id="UP000027195"/>
    </source>
</evidence>
<dbReference type="GO" id="GO:0004674">
    <property type="term" value="F:protein serine/threonine kinase activity"/>
    <property type="evidence" value="ECO:0007669"/>
    <property type="project" value="TreeGrafter"/>
</dbReference>
<dbReference type="Gene3D" id="1.10.510.10">
    <property type="entry name" value="Transferase(Phosphotransferase) domain 1"/>
    <property type="match status" value="1"/>
</dbReference>
<reference evidence="3" key="1">
    <citation type="journal article" date="2014" name="Proc. Natl. Acad. Sci. U.S.A.">
        <title>Extensive sampling of basidiomycete genomes demonstrates inadequacy of the white-rot/brown-rot paradigm for wood decay fungi.</title>
        <authorList>
            <person name="Riley R."/>
            <person name="Salamov A.A."/>
            <person name="Brown D.W."/>
            <person name="Nagy L.G."/>
            <person name="Floudas D."/>
            <person name="Held B.W."/>
            <person name="Levasseur A."/>
            <person name="Lombard V."/>
            <person name="Morin E."/>
            <person name="Otillar R."/>
            <person name="Lindquist E.A."/>
            <person name="Sun H."/>
            <person name="LaButti K.M."/>
            <person name="Schmutz J."/>
            <person name="Jabbour D."/>
            <person name="Luo H."/>
            <person name="Baker S.E."/>
            <person name="Pisabarro A.G."/>
            <person name="Walton J.D."/>
            <person name="Blanchette R.A."/>
            <person name="Henrissat B."/>
            <person name="Martin F."/>
            <person name="Cullen D."/>
            <person name="Hibbett D.S."/>
            <person name="Grigoriev I.V."/>
        </authorList>
    </citation>
    <scope>NUCLEOTIDE SEQUENCE [LARGE SCALE GENOMIC DNA]</scope>
    <source>
        <strain evidence="3">FD-172 SS1</strain>
    </source>
</reference>